<reference evidence="1" key="1">
    <citation type="journal article" date="2014" name="Int. J. Syst. Evol. Microbiol.">
        <title>Complete genome of a new Firmicutes species belonging to the dominant human colonic microbiota ('Ruminococcus bicirculans') reveals two chromosomes and a selective capacity to utilize plant glucans.</title>
        <authorList>
            <consortium name="NISC Comparative Sequencing Program"/>
            <person name="Wegmann U."/>
            <person name="Louis P."/>
            <person name="Goesmann A."/>
            <person name="Henrissat B."/>
            <person name="Duncan S.H."/>
            <person name="Flint H.J."/>
        </authorList>
    </citation>
    <scope>NUCLEOTIDE SEQUENCE</scope>
    <source>
        <strain evidence="1">NBRC 108216</strain>
    </source>
</reference>
<dbReference type="RefSeq" id="WP_284371116.1">
    <property type="nucleotide sequence ID" value="NZ_BSNJ01000003.1"/>
</dbReference>
<keyword evidence="2" id="KW-1185">Reference proteome</keyword>
<proteinExistence type="predicted"/>
<name>A0ABQ5UYU2_9PROT</name>
<sequence>MKQAPDTSLLEKALDNLGQGIVALERLRTRIEAGEPVSPSMLTGTLKLGVSIMTASGTVIEAAVDQANGVPTRAPQGKLAAAEEAAARAGLQVIGRDGKIIRIGRRVESFSDPAGGSDRAS</sequence>
<organism evidence="1 2">
    <name type="scientific">Algimonas porphyrae</name>
    <dbReference type="NCBI Taxonomy" id="1128113"/>
    <lineage>
        <taxon>Bacteria</taxon>
        <taxon>Pseudomonadati</taxon>
        <taxon>Pseudomonadota</taxon>
        <taxon>Alphaproteobacteria</taxon>
        <taxon>Maricaulales</taxon>
        <taxon>Robiginitomaculaceae</taxon>
        <taxon>Algimonas</taxon>
    </lineage>
</organism>
<protein>
    <submittedName>
        <fullName evidence="1">Uncharacterized protein</fullName>
    </submittedName>
</protein>
<gene>
    <name evidence="1" type="ORF">GCM10007854_14300</name>
</gene>
<evidence type="ECO:0000313" key="1">
    <source>
        <dbReference type="EMBL" id="GLQ20475.1"/>
    </source>
</evidence>
<reference evidence="1" key="2">
    <citation type="submission" date="2023-01" db="EMBL/GenBank/DDBJ databases">
        <title>Draft genome sequence of Algimonas porphyrae strain NBRC 108216.</title>
        <authorList>
            <person name="Sun Q."/>
            <person name="Mori K."/>
        </authorList>
    </citation>
    <scope>NUCLEOTIDE SEQUENCE</scope>
    <source>
        <strain evidence="1">NBRC 108216</strain>
    </source>
</reference>
<dbReference type="Proteomes" id="UP001161390">
    <property type="component" value="Unassembled WGS sequence"/>
</dbReference>
<evidence type="ECO:0000313" key="2">
    <source>
        <dbReference type="Proteomes" id="UP001161390"/>
    </source>
</evidence>
<dbReference type="EMBL" id="BSNJ01000003">
    <property type="protein sequence ID" value="GLQ20475.1"/>
    <property type="molecule type" value="Genomic_DNA"/>
</dbReference>
<comment type="caution">
    <text evidence="1">The sequence shown here is derived from an EMBL/GenBank/DDBJ whole genome shotgun (WGS) entry which is preliminary data.</text>
</comment>
<accession>A0ABQ5UYU2</accession>